<reference evidence="3" key="1">
    <citation type="submission" date="2017-09" db="EMBL/GenBank/DDBJ databases">
        <title>Depth-based differentiation of microbial function through sediment-hosted aquifers and enrichment of novel symbionts in the deep terrestrial subsurface.</title>
        <authorList>
            <person name="Probst A.J."/>
            <person name="Ladd B."/>
            <person name="Jarett J.K."/>
            <person name="Geller-Mcgrath D.E."/>
            <person name="Sieber C.M.K."/>
            <person name="Emerson J.B."/>
            <person name="Anantharaman K."/>
            <person name="Thomas B.C."/>
            <person name="Malmstrom R."/>
            <person name="Stieglmeier M."/>
            <person name="Klingl A."/>
            <person name="Woyke T."/>
            <person name="Ryan C.M."/>
            <person name="Banfield J.F."/>
        </authorList>
    </citation>
    <scope>NUCLEOTIDE SEQUENCE [LARGE SCALE GENOMIC DNA]</scope>
</reference>
<comment type="caution">
    <text evidence="2">The sequence shown here is derived from an EMBL/GenBank/DDBJ whole genome shotgun (WGS) entry which is preliminary data.</text>
</comment>
<evidence type="ECO:0000256" key="1">
    <source>
        <dbReference type="SAM" id="Phobius"/>
    </source>
</evidence>
<evidence type="ECO:0000313" key="3">
    <source>
        <dbReference type="Proteomes" id="UP000230732"/>
    </source>
</evidence>
<keyword evidence="1" id="KW-1133">Transmembrane helix</keyword>
<gene>
    <name evidence="2" type="ORF">COY98_03245</name>
</gene>
<evidence type="ECO:0008006" key="4">
    <source>
        <dbReference type="Google" id="ProtNLM"/>
    </source>
</evidence>
<evidence type="ECO:0000313" key="2">
    <source>
        <dbReference type="EMBL" id="PIY58177.1"/>
    </source>
</evidence>
<dbReference type="AlphaFoldDB" id="A0A2M7Q425"/>
<keyword evidence="1" id="KW-0472">Membrane</keyword>
<name>A0A2M7Q425_9BACT</name>
<accession>A0A2M7Q425</accession>
<protein>
    <recommendedName>
        <fullName evidence="4">Type 4 fimbrial biogenesis protein PilX N-terminal domain-containing protein</fullName>
    </recommendedName>
</protein>
<keyword evidence="1" id="KW-0812">Transmembrane</keyword>
<organism evidence="2 3">
    <name type="scientific">Candidatus Yonathbacteria bacterium CG_4_10_14_0_8_um_filter_43_17</name>
    <dbReference type="NCBI Taxonomy" id="1975099"/>
    <lineage>
        <taxon>Bacteria</taxon>
        <taxon>Candidatus Yonathiibacteriota</taxon>
    </lineage>
</organism>
<feature type="transmembrane region" description="Helical" evidence="1">
    <location>
        <begin position="12"/>
        <end position="32"/>
    </location>
</feature>
<dbReference type="EMBL" id="PFKX01000046">
    <property type="protein sequence ID" value="PIY58177.1"/>
    <property type="molecule type" value="Genomic_DNA"/>
</dbReference>
<proteinExistence type="predicted"/>
<sequence length="448" mass="46858">MSKHYVNRKKGAAIITAVIFFVVISVTMAVGLSSPVVREYVTARDFEKSKGAYYLSEAGMEDAVYRLRKPRAIDAQEVISLGGNTATTTITTVSATQKTISSLGDIFRNTRRVKSTITTTTGESFVYGVWAGQGGVRMNGNLINSYISGNLYSIGPICGGGSSGATCTGGSGASLITGTVISGGTSGLNGTIGRIQNQGDASMYAGTIKSSTISGVAYCNTISGSSTSTCQTLPVQPPVELPITRGDIENWEAISTAGGSVTCTGGKYYINGTISIGPKKIPCDLETSGSNYTITLTGPIWVEGDIKINNNQSWRVDPSLVGQSIMVIADKQTASTTAGTIEIENNPVFSGAPGGNSWVMLLSENTGASIGADAEAIWLENNVSGALLLYARLGDVKLQNNSNINEVTAYQITLENNAVVNYLSGLQNTLFTSGPGGAWYVQGWKEGQ</sequence>
<dbReference type="Proteomes" id="UP000230732">
    <property type="component" value="Unassembled WGS sequence"/>
</dbReference>